<keyword evidence="2" id="KW-1185">Reference proteome</keyword>
<comment type="caution">
    <text evidence="1">The sequence shown here is derived from an EMBL/GenBank/DDBJ whole genome shotgun (WGS) entry which is preliminary data.</text>
</comment>
<proteinExistence type="predicted"/>
<dbReference type="AlphaFoldDB" id="A0AAW2H550"/>
<organism evidence="1 2">
    <name type="scientific">Cardiocondyla obscurior</name>
    <dbReference type="NCBI Taxonomy" id="286306"/>
    <lineage>
        <taxon>Eukaryota</taxon>
        <taxon>Metazoa</taxon>
        <taxon>Ecdysozoa</taxon>
        <taxon>Arthropoda</taxon>
        <taxon>Hexapoda</taxon>
        <taxon>Insecta</taxon>
        <taxon>Pterygota</taxon>
        <taxon>Neoptera</taxon>
        <taxon>Endopterygota</taxon>
        <taxon>Hymenoptera</taxon>
        <taxon>Apocrita</taxon>
        <taxon>Aculeata</taxon>
        <taxon>Formicoidea</taxon>
        <taxon>Formicidae</taxon>
        <taxon>Myrmicinae</taxon>
        <taxon>Cardiocondyla</taxon>
    </lineage>
</organism>
<name>A0AAW2H550_9HYME</name>
<reference evidence="1 2" key="1">
    <citation type="submission" date="2023-03" db="EMBL/GenBank/DDBJ databases">
        <title>High recombination rates correlate with genetic variation in Cardiocondyla obscurior ants.</title>
        <authorList>
            <person name="Errbii M."/>
        </authorList>
    </citation>
    <scope>NUCLEOTIDE SEQUENCE [LARGE SCALE GENOMIC DNA]</scope>
    <source>
        <strain evidence="1">Alpha-2009</strain>
        <tissue evidence="1">Whole body</tissue>
    </source>
</reference>
<dbReference type="Proteomes" id="UP001430953">
    <property type="component" value="Unassembled WGS sequence"/>
</dbReference>
<evidence type="ECO:0000313" key="2">
    <source>
        <dbReference type="Proteomes" id="UP001430953"/>
    </source>
</evidence>
<sequence length="126" mass="13982">MNLNVFERVLAFLSASTTLHVRRLSRTFTHTHAPNIPDVSLFDAPTTRLFSPAAILRSDERARARSNTSFCPVILFRSAFSTFFLLFSPARLPLSLSLPPRCLSFASPRAPWTPSVPPPPISVLCT</sequence>
<evidence type="ECO:0000313" key="1">
    <source>
        <dbReference type="EMBL" id="KAL0134457.1"/>
    </source>
</evidence>
<protein>
    <submittedName>
        <fullName evidence="1">Uncharacterized protein</fullName>
    </submittedName>
</protein>
<gene>
    <name evidence="1" type="ORF">PUN28_001326</name>
</gene>
<accession>A0AAW2H550</accession>
<dbReference type="EMBL" id="JADYXP020000001">
    <property type="protein sequence ID" value="KAL0134457.1"/>
    <property type="molecule type" value="Genomic_DNA"/>
</dbReference>